<dbReference type="RefSeq" id="WP_188780771.1">
    <property type="nucleotide sequence ID" value="NZ_BMKQ01000001.1"/>
</dbReference>
<sequence>MSAPLRLSAAQARRVALVAQGFRDPRPAVPTMRTFSRTLERTGVLQVDSVNVLARAHYVPLYSRMGPYDTSLLHRAAERRPRRVVEYWAHVQALMPVELWPHMQHRMAAYRARNGKWGNDGVTPELVDSLLAEIADRGASTARDLDDGLPRTKDHWGWNWSVTRRALDALFAGGVVAVAGRNSAFEIRYDLPERVLPAEVLATPTPSPAEAHRELVRRAARSYGVATEPDLRDYYRMHHAESRPAVASLVEDGELVEAEVEGWGAPAYVHRDVAERGLPRRVGARALVSPFDPVVWRRERTERLFGFHYRIEIYVPADKRRHGYYVLPFLLGDRPVARVDLKADRAAGVLRVPAAYAEDHAQGSAQAETAHELAAELWQLAGWLGLDHVVVGERGDLAAALAAAVGRGQ</sequence>
<dbReference type="PANTHER" id="PTHR30528:SF0">
    <property type="entry name" value="CYTOPLASMIC PROTEIN"/>
    <property type="match status" value="1"/>
</dbReference>
<proteinExistence type="predicted"/>
<name>A0A917BTT2_9ACTN</name>
<evidence type="ECO:0008006" key="3">
    <source>
        <dbReference type="Google" id="ProtNLM"/>
    </source>
</evidence>
<dbReference type="EMBL" id="BMKQ01000001">
    <property type="protein sequence ID" value="GGF56525.1"/>
    <property type="molecule type" value="Genomic_DNA"/>
</dbReference>
<protein>
    <recommendedName>
        <fullName evidence="3">Winged helix-turn-helix domain-containing protein</fullName>
    </recommendedName>
</protein>
<dbReference type="AlphaFoldDB" id="A0A917BTT2"/>
<evidence type="ECO:0000313" key="2">
    <source>
        <dbReference type="Proteomes" id="UP000649179"/>
    </source>
</evidence>
<dbReference type="Pfam" id="PF06224">
    <property type="entry name" value="AlkZ-like"/>
    <property type="match status" value="1"/>
</dbReference>
<dbReference type="PANTHER" id="PTHR30528">
    <property type="entry name" value="CYTOPLASMIC PROTEIN"/>
    <property type="match status" value="1"/>
</dbReference>
<evidence type="ECO:0000313" key="1">
    <source>
        <dbReference type="EMBL" id="GGF56525.1"/>
    </source>
</evidence>
<accession>A0A917BTT2</accession>
<dbReference type="InterPro" id="IPR009351">
    <property type="entry name" value="AlkZ-like"/>
</dbReference>
<comment type="caution">
    <text evidence="1">The sequence shown here is derived from an EMBL/GenBank/DDBJ whole genome shotgun (WGS) entry which is preliminary data.</text>
</comment>
<reference evidence="1" key="1">
    <citation type="journal article" date="2014" name="Int. J. Syst. Evol. Microbiol.">
        <title>Complete genome sequence of Corynebacterium casei LMG S-19264T (=DSM 44701T), isolated from a smear-ripened cheese.</title>
        <authorList>
            <consortium name="US DOE Joint Genome Institute (JGI-PGF)"/>
            <person name="Walter F."/>
            <person name="Albersmeier A."/>
            <person name="Kalinowski J."/>
            <person name="Ruckert C."/>
        </authorList>
    </citation>
    <scope>NUCLEOTIDE SEQUENCE</scope>
    <source>
        <strain evidence="1">CGMCC 1.16067</strain>
    </source>
</reference>
<keyword evidence="2" id="KW-1185">Reference proteome</keyword>
<reference evidence="1" key="2">
    <citation type="submission" date="2020-09" db="EMBL/GenBank/DDBJ databases">
        <authorList>
            <person name="Sun Q."/>
            <person name="Zhou Y."/>
        </authorList>
    </citation>
    <scope>NUCLEOTIDE SEQUENCE</scope>
    <source>
        <strain evidence="1">CGMCC 1.16067</strain>
    </source>
</reference>
<dbReference type="Proteomes" id="UP000649179">
    <property type="component" value="Unassembled WGS sequence"/>
</dbReference>
<gene>
    <name evidence="1" type="ORF">GCM10011519_33100</name>
</gene>
<organism evidence="1 2">
    <name type="scientific">Marmoricola endophyticus</name>
    <dbReference type="NCBI Taxonomy" id="2040280"/>
    <lineage>
        <taxon>Bacteria</taxon>
        <taxon>Bacillati</taxon>
        <taxon>Actinomycetota</taxon>
        <taxon>Actinomycetes</taxon>
        <taxon>Propionibacteriales</taxon>
        <taxon>Nocardioidaceae</taxon>
        <taxon>Marmoricola</taxon>
    </lineage>
</organism>